<dbReference type="EMBL" id="LNYL01000051">
    <property type="protein sequence ID" value="KTD23917.1"/>
    <property type="molecule type" value="Genomic_DNA"/>
</dbReference>
<dbReference type="SUPFAM" id="SSF117130">
    <property type="entry name" value="CsrA-like"/>
    <property type="match status" value="1"/>
</dbReference>
<dbReference type="Proteomes" id="UP000054908">
    <property type="component" value="Unassembled WGS sequence"/>
</dbReference>
<accession>A0A0W0VVH2</accession>
<evidence type="ECO:0000313" key="1">
    <source>
        <dbReference type="EMBL" id="KTD23917.1"/>
    </source>
</evidence>
<sequence length="57" mass="6460">MDLITINFQEKLILKKDNKKIVIIAYPNKGFSGISIGVDAPQAISVNREEIFKKKIK</sequence>
<evidence type="ECO:0000313" key="2">
    <source>
        <dbReference type="Proteomes" id="UP000054908"/>
    </source>
</evidence>
<dbReference type="GO" id="GO:0003723">
    <property type="term" value="F:RNA binding"/>
    <property type="evidence" value="ECO:0007669"/>
    <property type="project" value="InterPro"/>
</dbReference>
<name>A0A0W0VVH2_9GAMM</name>
<dbReference type="InterPro" id="IPR036107">
    <property type="entry name" value="CsrA_sf"/>
</dbReference>
<gene>
    <name evidence="1" type="ORF">Lmac_2790</name>
</gene>
<dbReference type="GO" id="GO:0006109">
    <property type="term" value="P:regulation of carbohydrate metabolic process"/>
    <property type="evidence" value="ECO:0007669"/>
    <property type="project" value="InterPro"/>
</dbReference>
<dbReference type="Gene3D" id="2.60.40.4380">
    <property type="entry name" value="Translational regulator CsrA"/>
    <property type="match status" value="1"/>
</dbReference>
<organism evidence="1 2">
    <name type="scientific">Legionella maceachernii</name>
    <dbReference type="NCBI Taxonomy" id="466"/>
    <lineage>
        <taxon>Bacteria</taxon>
        <taxon>Pseudomonadati</taxon>
        <taxon>Pseudomonadota</taxon>
        <taxon>Gammaproteobacteria</taxon>
        <taxon>Legionellales</taxon>
        <taxon>Legionellaceae</taxon>
        <taxon>Legionella</taxon>
    </lineage>
</organism>
<comment type="caution">
    <text evidence="1">The sequence shown here is derived from an EMBL/GenBank/DDBJ whole genome shotgun (WGS) entry which is preliminary data.</text>
</comment>
<dbReference type="GO" id="GO:0006402">
    <property type="term" value="P:mRNA catabolic process"/>
    <property type="evidence" value="ECO:0007669"/>
    <property type="project" value="InterPro"/>
</dbReference>
<dbReference type="RefSeq" id="WP_115304938.1">
    <property type="nucleotide sequence ID" value="NZ_CAAAIB010000008.1"/>
</dbReference>
<dbReference type="PATRIC" id="fig|466.6.peg.2986"/>
<proteinExistence type="predicted"/>
<keyword evidence="2" id="KW-1185">Reference proteome</keyword>
<dbReference type="AlphaFoldDB" id="A0A0W0VVH2"/>
<protein>
    <submittedName>
        <fullName evidence="1">Carbon storage regulator CsrA</fullName>
    </submittedName>
</protein>
<reference evidence="1 2" key="1">
    <citation type="submission" date="2015-11" db="EMBL/GenBank/DDBJ databases">
        <title>Genomic analysis of 38 Legionella species identifies large and diverse effector repertoires.</title>
        <authorList>
            <person name="Burstein D."/>
            <person name="Amaro F."/>
            <person name="Zusman T."/>
            <person name="Lifshitz Z."/>
            <person name="Cohen O."/>
            <person name="Gilbert J.A."/>
            <person name="Pupko T."/>
            <person name="Shuman H.A."/>
            <person name="Segal G."/>
        </authorList>
    </citation>
    <scope>NUCLEOTIDE SEQUENCE [LARGE SCALE GENOMIC DNA]</scope>
    <source>
        <strain evidence="1 2">PX-1-G2-E2</strain>
    </source>
</reference>